<organism evidence="1">
    <name type="scientific">Lepeophtheirus salmonis</name>
    <name type="common">Salmon louse</name>
    <name type="synonym">Caligus salmonis</name>
    <dbReference type="NCBI Taxonomy" id="72036"/>
    <lineage>
        <taxon>Eukaryota</taxon>
        <taxon>Metazoa</taxon>
        <taxon>Ecdysozoa</taxon>
        <taxon>Arthropoda</taxon>
        <taxon>Crustacea</taxon>
        <taxon>Multicrustacea</taxon>
        <taxon>Hexanauplia</taxon>
        <taxon>Copepoda</taxon>
        <taxon>Siphonostomatoida</taxon>
        <taxon>Caligidae</taxon>
        <taxon>Lepeophtheirus</taxon>
    </lineage>
</organism>
<dbReference type="PANTHER" id="PTHR15131:SF3">
    <property type="entry name" value="SNRNA-ACTIVATING PROTEIN COMPLEX SUBUNIT 1"/>
    <property type="match status" value="1"/>
</dbReference>
<dbReference type="GO" id="GO:0019185">
    <property type="term" value="C:snRNA-activating protein complex"/>
    <property type="evidence" value="ECO:0007669"/>
    <property type="project" value="TreeGrafter"/>
</dbReference>
<evidence type="ECO:0000313" key="1">
    <source>
        <dbReference type="EMBL" id="ADD24579.1"/>
    </source>
</evidence>
<accession>D3PH33</accession>
<dbReference type="EMBL" id="HACA01016788">
    <property type="protein sequence ID" value="CDW34149.1"/>
    <property type="molecule type" value="Transcribed_RNA"/>
</dbReference>
<dbReference type="Pfam" id="PF09808">
    <property type="entry name" value="SNAPC1"/>
    <property type="match status" value="1"/>
</dbReference>
<dbReference type="EMBL" id="BT120939">
    <property type="protein sequence ID" value="ADD24579.1"/>
    <property type="molecule type" value="mRNA"/>
</dbReference>
<evidence type="ECO:0000313" key="2">
    <source>
        <dbReference type="EMBL" id="CDW34149.1"/>
    </source>
</evidence>
<dbReference type="OrthoDB" id="6347908at2759"/>
<protein>
    <submittedName>
        <fullName evidence="2">Small nuclear RNA activating complex, polypeptide 1, 43kDa [Gallus gallus]</fullName>
    </submittedName>
    <submittedName>
        <fullName evidence="1">snRNA-activating protein complex subunit 1</fullName>
    </submittedName>
</protein>
<name>D3PH33_LEPSM</name>
<reference evidence="1" key="1">
    <citation type="submission" date="2010-03" db="EMBL/GenBank/DDBJ databases">
        <title>Lepeophtheirus salmonis ESTs and full-length cDNAs.</title>
        <authorList>
            <person name="Yasuike M."/>
            <person name="von Schalburg K."/>
            <person name="Cooper G."/>
            <person name="Leong J."/>
            <person name="Jones S.R.M."/>
            <person name="Koop B.F."/>
        </authorList>
    </citation>
    <scope>NUCLEOTIDE SEQUENCE</scope>
    <source>
        <tissue evidence="1">Whole</tissue>
    </source>
</reference>
<dbReference type="AlphaFoldDB" id="D3PH33"/>
<sequence length="290" mass="34073">MSKEDKESLEDIHFLSQNLFAGVEEDIHTLLNRVNNAFDEYEELRFSHFVEIWKEMKFEYIFRGRETFRETYELTMGILRMVKDKILSPDVNLGYRAAAIYSLYALYFKQPPMINVHIRLTLSDVKEIMAVFHHFHEGQHWDIIYCWNRLMSANAFHFSGASRLMGIEAINSFFINKDPSSDYVPFTNPFKSHEFKSQLSELSSLQSQYISMKKSLMSEKQDPSLSLLDEEFATKMCSIVESAFSYESKDTLRKSEEIGDRRKKIIDKYFSNTGGSYRQKEIESFKHPGK</sequence>
<dbReference type="GO" id="GO:0042795">
    <property type="term" value="P:snRNA transcription by RNA polymerase II"/>
    <property type="evidence" value="ECO:0007669"/>
    <property type="project" value="TreeGrafter"/>
</dbReference>
<proteinExistence type="evidence at transcript level"/>
<reference evidence="2" key="2">
    <citation type="submission" date="2014-05" db="EMBL/GenBank/DDBJ databases">
        <authorList>
            <person name="Chronopoulou M."/>
        </authorList>
    </citation>
    <scope>NUCLEOTIDE SEQUENCE</scope>
    <source>
        <tissue evidence="2">Whole organism</tissue>
    </source>
</reference>
<dbReference type="GO" id="GO:0043565">
    <property type="term" value="F:sequence-specific DNA binding"/>
    <property type="evidence" value="ECO:0007669"/>
    <property type="project" value="TreeGrafter"/>
</dbReference>
<dbReference type="PANTHER" id="PTHR15131">
    <property type="entry name" value="SMALL NUCLEAR RNA ACTIVATING COMPLEX, POLYPEPTIDE 1"/>
    <property type="match status" value="1"/>
</dbReference>
<dbReference type="InterPro" id="IPR019188">
    <property type="entry name" value="SNAPC1"/>
</dbReference>
<gene>
    <name evidence="1" type="primary">SNPC1</name>
    <name evidence="2" type="synonym">SNAPC1</name>
</gene>
<dbReference type="GO" id="GO:0042796">
    <property type="term" value="P:snRNA transcription by RNA polymerase III"/>
    <property type="evidence" value="ECO:0007669"/>
    <property type="project" value="TreeGrafter"/>
</dbReference>